<evidence type="ECO:0000313" key="3">
    <source>
        <dbReference type="Proteomes" id="UP001055111"/>
    </source>
</evidence>
<name>A0AA37IHH0_9BURK</name>
<feature type="transmembrane region" description="Helical" evidence="1">
    <location>
        <begin position="47"/>
        <end position="68"/>
    </location>
</feature>
<feature type="transmembrane region" description="Helical" evidence="1">
    <location>
        <begin position="21"/>
        <end position="41"/>
    </location>
</feature>
<keyword evidence="1" id="KW-0472">Membrane</keyword>
<evidence type="ECO:0000313" key="2">
    <source>
        <dbReference type="EMBL" id="GJH28794.1"/>
    </source>
</evidence>
<dbReference type="EMBL" id="BPUS01000018">
    <property type="protein sequence ID" value="GJH28794.1"/>
    <property type="molecule type" value="Genomic_DNA"/>
</dbReference>
<accession>A0AA37IHH0</accession>
<protein>
    <submittedName>
        <fullName evidence="2">Uncharacterized protein</fullName>
    </submittedName>
</protein>
<dbReference type="RefSeq" id="WP_238215768.1">
    <property type="nucleotide sequence ID" value="NZ_BPUS01000018.1"/>
</dbReference>
<keyword evidence="1" id="KW-1133">Transmembrane helix</keyword>
<keyword evidence="1" id="KW-0812">Transmembrane</keyword>
<comment type="caution">
    <text evidence="2">The sequence shown here is derived from an EMBL/GenBank/DDBJ whole genome shotgun (WGS) entry which is preliminary data.</text>
</comment>
<evidence type="ECO:0000256" key="1">
    <source>
        <dbReference type="SAM" id="Phobius"/>
    </source>
</evidence>
<organism evidence="2 3">
    <name type="scientific">Caballeronia novacaledonica</name>
    <dbReference type="NCBI Taxonomy" id="1544861"/>
    <lineage>
        <taxon>Bacteria</taxon>
        <taxon>Pseudomonadati</taxon>
        <taxon>Pseudomonadota</taxon>
        <taxon>Betaproteobacteria</taxon>
        <taxon>Burkholderiales</taxon>
        <taxon>Burkholderiaceae</taxon>
        <taxon>Caballeronia</taxon>
    </lineage>
</organism>
<proteinExistence type="predicted"/>
<gene>
    <name evidence="2" type="ORF">CBA19CS42_29780</name>
</gene>
<reference evidence="2" key="1">
    <citation type="submission" date="2022-09" db="EMBL/GenBank/DDBJ databases">
        <title>Isolation and characterization of 3-chlorobenzoate degrading bacteria from soils in Shizuoka.</title>
        <authorList>
            <person name="Ifat A."/>
            <person name="Ogawa N."/>
            <person name="Kimbara K."/>
            <person name="Moriuchi R."/>
            <person name="Dohra H."/>
            <person name="Shintani M."/>
        </authorList>
    </citation>
    <scope>NUCLEOTIDE SEQUENCE</scope>
    <source>
        <strain evidence="2">19CS4-2</strain>
    </source>
</reference>
<dbReference type="Proteomes" id="UP001055111">
    <property type="component" value="Unassembled WGS sequence"/>
</dbReference>
<sequence length="173" mass="18764">MSNTTETRASTIDAVKTPLGFLVLGLLILDGTLGALAIPLSDFRTPLVWTIICSVAIMVAVVVALATFRPEALRGDRPWQEVYANQLADDLFMALDGALGNLEHTERIEAWLTVADVISTTNVSEKNYHVFCSGVAARLTKRADLQNRRIKARGAVQTDDAVEEIAPTPSERG</sequence>
<dbReference type="AlphaFoldDB" id="A0AA37IHH0"/>